<keyword evidence="9" id="KW-0812">Transmembrane</keyword>
<evidence type="ECO:0000256" key="9">
    <source>
        <dbReference type="SAM" id="Phobius"/>
    </source>
</evidence>
<feature type="compositionally biased region" description="Low complexity" evidence="8">
    <location>
        <begin position="309"/>
        <end position="341"/>
    </location>
</feature>
<evidence type="ECO:0000256" key="5">
    <source>
        <dbReference type="ARBA" id="ARBA00022777"/>
    </source>
</evidence>
<dbReference type="SUPFAM" id="SSF56112">
    <property type="entry name" value="Protein kinase-like (PK-like)"/>
    <property type="match status" value="1"/>
</dbReference>
<dbReference type="Pfam" id="PF00069">
    <property type="entry name" value="Pkinase"/>
    <property type="match status" value="1"/>
</dbReference>
<evidence type="ECO:0000256" key="1">
    <source>
        <dbReference type="ARBA" id="ARBA00012513"/>
    </source>
</evidence>
<evidence type="ECO:0000313" key="11">
    <source>
        <dbReference type="EMBL" id="GAA4882125.1"/>
    </source>
</evidence>
<dbReference type="InterPro" id="IPR011009">
    <property type="entry name" value="Kinase-like_dom_sf"/>
</dbReference>
<keyword evidence="2" id="KW-0723">Serine/threonine-protein kinase</keyword>
<keyword evidence="4 7" id="KW-0547">Nucleotide-binding</keyword>
<dbReference type="InterPro" id="IPR008271">
    <property type="entry name" value="Ser/Thr_kinase_AS"/>
</dbReference>
<keyword evidence="9" id="KW-0472">Membrane</keyword>
<dbReference type="EC" id="2.7.11.1" evidence="1"/>
<evidence type="ECO:0000256" key="3">
    <source>
        <dbReference type="ARBA" id="ARBA00022679"/>
    </source>
</evidence>
<evidence type="ECO:0000256" key="7">
    <source>
        <dbReference type="PROSITE-ProRule" id="PRU10141"/>
    </source>
</evidence>
<protein>
    <recommendedName>
        <fullName evidence="1">non-specific serine/threonine protein kinase</fullName>
        <ecNumber evidence="1">2.7.11.1</ecNumber>
    </recommendedName>
</protein>
<feature type="region of interest" description="Disordered" evidence="8">
    <location>
        <begin position="441"/>
        <end position="494"/>
    </location>
</feature>
<proteinExistence type="predicted"/>
<keyword evidence="3" id="KW-0808">Transferase</keyword>
<keyword evidence="6 7" id="KW-0067">ATP-binding</keyword>
<dbReference type="Gene3D" id="1.10.510.10">
    <property type="entry name" value="Transferase(Phosphotransferase) domain 1"/>
    <property type="match status" value="1"/>
</dbReference>
<dbReference type="SMART" id="SM00220">
    <property type="entry name" value="S_TKc"/>
    <property type="match status" value="1"/>
</dbReference>
<feature type="domain" description="Protein kinase" evidence="10">
    <location>
        <begin position="15"/>
        <end position="274"/>
    </location>
</feature>
<keyword evidence="5" id="KW-0418">Kinase</keyword>
<evidence type="ECO:0000256" key="8">
    <source>
        <dbReference type="SAM" id="MobiDB-lite"/>
    </source>
</evidence>
<dbReference type="EMBL" id="BAABIS010000001">
    <property type="protein sequence ID" value="GAA4882125.1"/>
    <property type="molecule type" value="Genomic_DNA"/>
</dbReference>
<sequence>MDTGGPADRLIDGRFELLQRLGGGGMGVVWKARDTALHREVALKEVRPPDPAVLAADPAAAHELRERVLREARALARLQHPNVATIHHIVDTPDLPHPWLVMELVPGGSLADRIADGPLKAAEAARIGRGVLAALRAAHAAGIQHRDVKPGNVLLRLDGTPVLTDFGIAAMTETTSLTATGALIGSPEYIAPERIRGNEGDPASDLWSLGMTLYVAVEGHHPLRRATTFATLAAVLDEPLPPPVHAGPLGPVLARMLGRDPATRPDGAELDRLLAAAEQGPAIAYSSTERDTGRPTITPGPPADPSTPWPTGGQQPGTPWPATGAPAFGAPAAGAGTPWPAQSATGRPTPWPAQSATGQSTPWPAQSVTGQSTPWPAQSPTAGGGFQGPTAGSAWAGGPTSPYDAHPPAPARKRGGLTTVALATAAVVVVAGLVWTYNRETGNHGGRSNDAGATQSPGGQSTGNGTGTGTGTGTGGGGSAKPSSTPKTTTGKVDLLTPAGLNTAVAALEAQMGGSKVDELVVYPEYASAKAPTTADAKLYDTWQYRNGRAAKLEHFSGTFSSSDKIIDLGVYDWNIVPSLIEQAEKALNIPNPTSRYLIIDAWSEGQPTIRVYLADAYGSSYLAADRTGKVIKAYPR</sequence>
<feature type="compositionally biased region" description="Polar residues" evidence="8">
    <location>
        <begin position="342"/>
        <end position="381"/>
    </location>
</feature>
<dbReference type="CDD" id="cd14014">
    <property type="entry name" value="STKc_PknB_like"/>
    <property type="match status" value="1"/>
</dbReference>
<evidence type="ECO:0000256" key="2">
    <source>
        <dbReference type="ARBA" id="ARBA00022527"/>
    </source>
</evidence>
<comment type="caution">
    <text evidence="11">The sequence shown here is derived from an EMBL/GenBank/DDBJ whole genome shotgun (WGS) entry which is preliminary data.</text>
</comment>
<feature type="compositionally biased region" description="Gly residues" evidence="8">
    <location>
        <begin position="460"/>
        <end position="479"/>
    </location>
</feature>
<dbReference type="PROSITE" id="PS00108">
    <property type="entry name" value="PROTEIN_KINASE_ST"/>
    <property type="match status" value="1"/>
</dbReference>
<feature type="compositionally biased region" description="Pro residues" evidence="8">
    <location>
        <begin position="298"/>
        <end position="308"/>
    </location>
</feature>
<dbReference type="Proteomes" id="UP001501752">
    <property type="component" value="Unassembled WGS sequence"/>
</dbReference>
<dbReference type="InterPro" id="IPR017441">
    <property type="entry name" value="Protein_kinase_ATP_BS"/>
</dbReference>
<dbReference type="RefSeq" id="WP_345701234.1">
    <property type="nucleotide sequence ID" value="NZ_BAABIS010000001.1"/>
</dbReference>
<evidence type="ECO:0000256" key="6">
    <source>
        <dbReference type="ARBA" id="ARBA00022840"/>
    </source>
</evidence>
<feature type="region of interest" description="Disordered" evidence="8">
    <location>
        <begin position="283"/>
        <end position="411"/>
    </location>
</feature>
<evidence type="ECO:0000256" key="4">
    <source>
        <dbReference type="ARBA" id="ARBA00022741"/>
    </source>
</evidence>
<dbReference type="PROSITE" id="PS50011">
    <property type="entry name" value="PROTEIN_KINASE_DOM"/>
    <property type="match status" value="1"/>
</dbReference>
<feature type="compositionally biased region" description="Low complexity" evidence="8">
    <location>
        <begin position="481"/>
        <end position="490"/>
    </location>
</feature>
<reference evidence="12" key="1">
    <citation type="journal article" date="2019" name="Int. J. Syst. Evol. Microbiol.">
        <title>The Global Catalogue of Microorganisms (GCM) 10K type strain sequencing project: providing services to taxonomists for standard genome sequencing and annotation.</title>
        <authorList>
            <consortium name="The Broad Institute Genomics Platform"/>
            <consortium name="The Broad Institute Genome Sequencing Center for Infectious Disease"/>
            <person name="Wu L."/>
            <person name="Ma J."/>
        </authorList>
    </citation>
    <scope>NUCLEOTIDE SEQUENCE [LARGE SCALE GENOMIC DNA]</scope>
    <source>
        <strain evidence="12">JCM 13006</strain>
    </source>
</reference>
<keyword evidence="9" id="KW-1133">Transmembrane helix</keyword>
<evidence type="ECO:0000259" key="10">
    <source>
        <dbReference type="PROSITE" id="PS50011"/>
    </source>
</evidence>
<dbReference type="PANTHER" id="PTHR43289">
    <property type="entry name" value="MITOGEN-ACTIVATED PROTEIN KINASE KINASE KINASE 20-RELATED"/>
    <property type="match status" value="1"/>
</dbReference>
<name>A0ABP9EP13_9ACTN</name>
<evidence type="ECO:0000313" key="12">
    <source>
        <dbReference type="Proteomes" id="UP001501752"/>
    </source>
</evidence>
<dbReference type="Gene3D" id="3.30.200.20">
    <property type="entry name" value="Phosphorylase Kinase, domain 1"/>
    <property type="match status" value="1"/>
</dbReference>
<dbReference type="PANTHER" id="PTHR43289:SF6">
    <property type="entry name" value="SERINE_THREONINE-PROTEIN KINASE NEKL-3"/>
    <property type="match status" value="1"/>
</dbReference>
<keyword evidence="12" id="KW-1185">Reference proteome</keyword>
<gene>
    <name evidence="11" type="ORF">GCM10023235_73290</name>
</gene>
<organism evidence="11 12">
    <name type="scientific">Kitasatospora terrestris</name>
    <dbReference type="NCBI Taxonomy" id="258051"/>
    <lineage>
        <taxon>Bacteria</taxon>
        <taxon>Bacillati</taxon>
        <taxon>Actinomycetota</taxon>
        <taxon>Actinomycetes</taxon>
        <taxon>Kitasatosporales</taxon>
        <taxon>Streptomycetaceae</taxon>
        <taxon>Kitasatospora</taxon>
    </lineage>
</organism>
<feature type="transmembrane region" description="Helical" evidence="9">
    <location>
        <begin position="416"/>
        <end position="437"/>
    </location>
</feature>
<dbReference type="PROSITE" id="PS00107">
    <property type="entry name" value="PROTEIN_KINASE_ATP"/>
    <property type="match status" value="1"/>
</dbReference>
<accession>A0ABP9EP13</accession>
<dbReference type="InterPro" id="IPR000719">
    <property type="entry name" value="Prot_kinase_dom"/>
</dbReference>
<feature type="binding site" evidence="7">
    <location>
        <position position="44"/>
    </location>
    <ligand>
        <name>ATP</name>
        <dbReference type="ChEBI" id="CHEBI:30616"/>
    </ligand>
</feature>